<feature type="transmembrane region" description="Helical" evidence="1">
    <location>
        <begin position="49"/>
        <end position="67"/>
    </location>
</feature>
<feature type="transmembrane region" description="Helical" evidence="1">
    <location>
        <begin position="12"/>
        <end position="37"/>
    </location>
</feature>
<dbReference type="AlphaFoldDB" id="F6DLP2"/>
<keyword evidence="3" id="KW-1185">Reference proteome</keyword>
<gene>
    <name evidence="2" type="ordered locus">Desru_3481</name>
</gene>
<reference evidence="3" key="1">
    <citation type="submission" date="2011-05" db="EMBL/GenBank/DDBJ databases">
        <title>Complete sequence of Desulfotomaculum ruminis DSM 2154.</title>
        <authorList>
            <person name="Lucas S."/>
            <person name="Copeland A."/>
            <person name="Lapidus A."/>
            <person name="Cheng J.-F."/>
            <person name="Goodwin L."/>
            <person name="Pitluck S."/>
            <person name="Lu M."/>
            <person name="Detter J.C."/>
            <person name="Han C."/>
            <person name="Tapia R."/>
            <person name="Land M."/>
            <person name="Hauser L."/>
            <person name="Kyrpides N."/>
            <person name="Ivanova N."/>
            <person name="Mikhailova N."/>
            <person name="Pagani I."/>
            <person name="Stams A.J.M."/>
            <person name="Plugge C.M."/>
            <person name="Muyzer G."/>
            <person name="Kuever J."/>
            <person name="Parshina S.N."/>
            <person name="Ivanova A.E."/>
            <person name="Nazina T.N."/>
            <person name="Brambilla E."/>
            <person name="Spring S."/>
            <person name="Klenk H.-P."/>
            <person name="Woyke T."/>
        </authorList>
    </citation>
    <scope>NUCLEOTIDE SEQUENCE [LARGE SCALE GENOMIC DNA]</scope>
    <source>
        <strain evidence="3">ATCC 23193 / DSM 2154 / NCIB 8452 / DL</strain>
    </source>
</reference>
<dbReference type="EMBL" id="CP002780">
    <property type="protein sequence ID" value="AEG61684.1"/>
    <property type="molecule type" value="Genomic_DNA"/>
</dbReference>
<dbReference type="OrthoDB" id="9869629at2"/>
<dbReference type="STRING" id="696281.Desru_3481"/>
<dbReference type="RefSeq" id="WP_013843430.1">
    <property type="nucleotide sequence ID" value="NC_015589.1"/>
</dbReference>
<keyword evidence="1" id="KW-1133">Transmembrane helix</keyword>
<dbReference type="HOGENOM" id="CLU_2218870_0_0_9"/>
<accession>F6DLP2</accession>
<evidence type="ECO:0000313" key="2">
    <source>
        <dbReference type="EMBL" id="AEG61684.1"/>
    </source>
</evidence>
<evidence type="ECO:0000256" key="1">
    <source>
        <dbReference type="SAM" id="Phobius"/>
    </source>
</evidence>
<sequence>MDISVIFENFGGLLQVFVPAKAIPFVPVILILVWVTYRLLPSLKGVAPLLALVWGLAAAFLFLQMPWREAVPTGLTLGGYAVAAWELGKIKGLEWKDEKPQKITLR</sequence>
<reference evidence="2 3" key="2">
    <citation type="journal article" date="2012" name="Stand. Genomic Sci.">
        <title>Complete genome sequence of the sulfate-reducing firmicute Desulfotomaculum ruminis type strain (DL(T)).</title>
        <authorList>
            <person name="Spring S."/>
            <person name="Visser M."/>
            <person name="Lu M."/>
            <person name="Copeland A."/>
            <person name="Lapidus A."/>
            <person name="Lucas S."/>
            <person name="Cheng J.F."/>
            <person name="Han C."/>
            <person name="Tapia R."/>
            <person name="Goodwin L.A."/>
            <person name="Pitluck S."/>
            <person name="Ivanova N."/>
            <person name="Land M."/>
            <person name="Hauser L."/>
            <person name="Larimer F."/>
            <person name="Rohde M."/>
            <person name="Goker M."/>
            <person name="Detter J.C."/>
            <person name="Kyrpides N.C."/>
            <person name="Woyke T."/>
            <person name="Schaap P.J."/>
            <person name="Plugge C.M."/>
            <person name="Muyzer G."/>
            <person name="Kuever J."/>
            <person name="Pereira I.A."/>
            <person name="Parshina S.N."/>
            <person name="Bernier-Latmani R."/>
            <person name="Stams A.J."/>
            <person name="Klenk H.P."/>
        </authorList>
    </citation>
    <scope>NUCLEOTIDE SEQUENCE [LARGE SCALE GENOMIC DNA]</scope>
    <source>
        <strain evidence="3">ATCC 23193 / DSM 2154 / NCIB 8452 / DL</strain>
    </source>
</reference>
<dbReference type="Proteomes" id="UP000009234">
    <property type="component" value="Chromosome"/>
</dbReference>
<protein>
    <submittedName>
        <fullName evidence="2">Uncharacterized protein</fullName>
    </submittedName>
</protein>
<organism evidence="2 3">
    <name type="scientific">Desulforamulus ruminis (strain ATCC 23193 / DSM 2154 / NCIMB 8452 / DL)</name>
    <name type="common">Desulfotomaculum ruminis</name>
    <dbReference type="NCBI Taxonomy" id="696281"/>
    <lineage>
        <taxon>Bacteria</taxon>
        <taxon>Bacillati</taxon>
        <taxon>Bacillota</taxon>
        <taxon>Clostridia</taxon>
        <taxon>Eubacteriales</taxon>
        <taxon>Peptococcaceae</taxon>
        <taxon>Desulforamulus</taxon>
    </lineage>
</organism>
<name>F6DLP2_DESRL</name>
<evidence type="ECO:0000313" key="3">
    <source>
        <dbReference type="Proteomes" id="UP000009234"/>
    </source>
</evidence>
<keyword evidence="1" id="KW-0472">Membrane</keyword>
<keyword evidence="1" id="KW-0812">Transmembrane</keyword>
<proteinExistence type="predicted"/>
<dbReference type="KEGG" id="dru:Desru_3481"/>